<evidence type="ECO:0000256" key="4">
    <source>
        <dbReference type="ARBA" id="ARBA00023098"/>
    </source>
</evidence>
<comment type="subcellular location">
    <subcellularLocation>
        <location evidence="11">Cell membrane</location>
        <topology evidence="11">Peripheral membrane protein</topology>
    </subcellularLocation>
</comment>
<dbReference type="NCBIfam" id="NF003685">
    <property type="entry name" value="PRK05305.2-5"/>
    <property type="match status" value="1"/>
</dbReference>
<name>A0A9D8KCJ6_9DELT</name>
<keyword evidence="2 11" id="KW-0444">Lipid biosynthesis</keyword>
<feature type="transmembrane region" description="Helical" evidence="12">
    <location>
        <begin position="40"/>
        <end position="58"/>
    </location>
</feature>
<keyword evidence="9 11" id="KW-1208">Phospholipid metabolism</keyword>
<gene>
    <name evidence="11" type="primary">psd</name>
    <name evidence="13" type="ORF">JW984_00530</name>
</gene>
<evidence type="ECO:0000256" key="3">
    <source>
        <dbReference type="ARBA" id="ARBA00022793"/>
    </source>
</evidence>
<dbReference type="PANTHER" id="PTHR35809">
    <property type="entry name" value="ARCHAETIDYLSERINE DECARBOXYLASE PROENZYME-RELATED"/>
    <property type="match status" value="1"/>
</dbReference>
<dbReference type="GO" id="GO:0004609">
    <property type="term" value="F:phosphatidylserine decarboxylase activity"/>
    <property type="evidence" value="ECO:0007669"/>
    <property type="project" value="UniProtKB-UniRule"/>
</dbReference>
<comment type="caution">
    <text evidence="13">The sequence shown here is derived from an EMBL/GenBank/DDBJ whole genome shotgun (WGS) entry which is preliminary data.</text>
</comment>
<dbReference type="HAMAP" id="MF_00664">
    <property type="entry name" value="PS_decarb_PSD_A"/>
    <property type="match status" value="1"/>
</dbReference>
<feature type="transmembrane region" description="Helical" evidence="12">
    <location>
        <begin position="12"/>
        <end position="34"/>
    </location>
</feature>
<evidence type="ECO:0000256" key="1">
    <source>
        <dbReference type="ARBA" id="ARBA00022475"/>
    </source>
</evidence>
<evidence type="ECO:0000256" key="11">
    <source>
        <dbReference type="HAMAP-Rule" id="MF_00664"/>
    </source>
</evidence>
<comment type="function">
    <text evidence="11">Catalyzes the formation of phosphatidylethanolamine (PtdEtn) from phosphatidylserine (PtdSer).</text>
</comment>
<dbReference type="InterPro" id="IPR033175">
    <property type="entry name" value="PSD-A"/>
</dbReference>
<dbReference type="Proteomes" id="UP000809273">
    <property type="component" value="Unassembled WGS sequence"/>
</dbReference>
<keyword evidence="4 11" id="KW-0443">Lipid metabolism</keyword>
<keyword evidence="8 11" id="KW-0456">Lyase</keyword>
<feature type="chain" id="PRO_5039772887" description="Phosphatidylserine decarboxylase beta chain" evidence="11">
    <location>
        <begin position="1"/>
        <end position="189"/>
    </location>
</feature>
<reference evidence="13" key="1">
    <citation type="journal article" date="2021" name="Environ. Microbiol.">
        <title>Genomic characterization of three novel Desulfobacterota classes expand the metabolic and phylogenetic diversity of the phylum.</title>
        <authorList>
            <person name="Murphy C.L."/>
            <person name="Biggerstaff J."/>
            <person name="Eichhorn A."/>
            <person name="Ewing E."/>
            <person name="Shahan R."/>
            <person name="Soriano D."/>
            <person name="Stewart S."/>
            <person name="VanMol K."/>
            <person name="Walker R."/>
            <person name="Walters P."/>
            <person name="Elshahed M.S."/>
            <person name="Youssef N.H."/>
        </authorList>
    </citation>
    <scope>NUCLEOTIDE SEQUENCE</scope>
    <source>
        <strain evidence="13">Zod_Metabat.24</strain>
    </source>
</reference>
<evidence type="ECO:0000256" key="5">
    <source>
        <dbReference type="ARBA" id="ARBA00023136"/>
    </source>
</evidence>
<accession>A0A9D8KCJ6</accession>
<keyword evidence="12" id="KW-1133">Transmembrane helix</keyword>
<evidence type="ECO:0000256" key="2">
    <source>
        <dbReference type="ARBA" id="ARBA00022516"/>
    </source>
</evidence>
<comment type="subunit">
    <text evidence="11">Heterodimer of a large membrane-associated beta subunit and a small pyruvoyl-containing alpha subunit.</text>
</comment>
<evidence type="ECO:0000256" key="6">
    <source>
        <dbReference type="ARBA" id="ARBA00023145"/>
    </source>
</evidence>
<dbReference type="EC" id="4.1.1.65" evidence="11"/>
<keyword evidence="10 11" id="KW-0670">Pyruvate</keyword>
<evidence type="ECO:0000256" key="10">
    <source>
        <dbReference type="ARBA" id="ARBA00023317"/>
    </source>
</evidence>
<evidence type="ECO:0000256" key="8">
    <source>
        <dbReference type="ARBA" id="ARBA00023239"/>
    </source>
</evidence>
<dbReference type="NCBIfam" id="NF003678">
    <property type="entry name" value="PRK05305.1-2"/>
    <property type="match status" value="1"/>
</dbReference>
<evidence type="ECO:0000256" key="7">
    <source>
        <dbReference type="ARBA" id="ARBA00023209"/>
    </source>
</evidence>
<dbReference type="Pfam" id="PF02666">
    <property type="entry name" value="PS_Dcarbxylase"/>
    <property type="match status" value="1"/>
</dbReference>
<evidence type="ECO:0000256" key="12">
    <source>
        <dbReference type="SAM" id="Phobius"/>
    </source>
</evidence>
<comment type="cofactor">
    <cofactor evidence="11">
        <name>pyruvate</name>
        <dbReference type="ChEBI" id="CHEBI:15361"/>
    </cofactor>
    <text evidence="11">Binds 1 pyruvoyl group covalently per subunit.</text>
</comment>
<feature type="site" description="Cleavage (non-hydrolytic); by autocatalysis" evidence="11">
    <location>
        <begin position="189"/>
        <end position="190"/>
    </location>
</feature>
<feature type="chain" id="PRO_5039772886" description="Phosphatidylserine decarboxylase alpha chain" evidence="11">
    <location>
        <begin position="190"/>
        <end position="221"/>
    </location>
</feature>
<proteinExistence type="inferred from homology"/>
<feature type="active site" description="Schiff-base intermediate with substrate; via pyruvic acid" evidence="11">
    <location>
        <position position="190"/>
    </location>
</feature>
<comment type="similarity">
    <text evidence="11">Belongs to the phosphatidylserine decarboxylase family. PSD-A subfamily.</text>
</comment>
<reference evidence="13" key="2">
    <citation type="submission" date="2021-01" db="EMBL/GenBank/DDBJ databases">
        <authorList>
            <person name="Hahn C.R."/>
            <person name="Youssef N.H."/>
            <person name="Elshahed M."/>
        </authorList>
    </citation>
    <scope>NUCLEOTIDE SEQUENCE</scope>
    <source>
        <strain evidence="13">Zod_Metabat.24</strain>
    </source>
</reference>
<keyword evidence="1 11" id="KW-1003">Cell membrane</keyword>
<organism evidence="13 14">
    <name type="scientific">Candidatus Zymogenus saltonus</name>
    <dbReference type="NCBI Taxonomy" id="2844893"/>
    <lineage>
        <taxon>Bacteria</taxon>
        <taxon>Deltaproteobacteria</taxon>
        <taxon>Candidatus Zymogenia</taxon>
        <taxon>Candidatus Zymogeniales</taxon>
        <taxon>Candidatus Zymogenaceae</taxon>
        <taxon>Candidatus Zymogenus</taxon>
    </lineage>
</organism>
<keyword evidence="12" id="KW-0812">Transmembrane</keyword>
<evidence type="ECO:0000256" key="9">
    <source>
        <dbReference type="ARBA" id="ARBA00023264"/>
    </source>
</evidence>
<comment type="PTM">
    <text evidence="11">Is synthesized initially as an inactive proenzyme. Formation of the active enzyme involves a self-maturation process in which the active site pyruvoyl group is generated from an internal serine residue via an autocatalytic post-translational modification. Two non-identical subunits are generated from the proenzyme in this reaction, and the pyruvate is formed at the N-terminus of the alpha chain, which is derived from the carboxyl end of the proenzyme. The post-translation cleavage follows an unusual pathway, termed non-hydrolytic serinolysis, in which the side chain hydroxyl group of the serine supplies its oxygen atom to form the C-terminus of the beta chain, while the remainder of the serine residue undergoes an oxidative deamination to produce ammonia and the pyruvoyl prosthetic group on the alpha chain.</text>
</comment>
<dbReference type="EMBL" id="JAFGIX010000003">
    <property type="protein sequence ID" value="MBN1571663.1"/>
    <property type="molecule type" value="Genomic_DNA"/>
</dbReference>
<dbReference type="AlphaFoldDB" id="A0A9D8KCJ6"/>
<keyword evidence="5 11" id="KW-0472">Membrane</keyword>
<dbReference type="PANTHER" id="PTHR35809:SF1">
    <property type="entry name" value="ARCHAETIDYLSERINE DECARBOXYLASE PROENZYME-RELATED"/>
    <property type="match status" value="1"/>
</dbReference>
<comment type="pathway">
    <text evidence="11">Phospholipid metabolism; phosphatidylethanolamine biosynthesis; phosphatidylethanolamine from CDP-diacylglycerol: step 2/2.</text>
</comment>
<evidence type="ECO:0000313" key="13">
    <source>
        <dbReference type="EMBL" id="MBN1571663.1"/>
    </source>
</evidence>
<keyword evidence="3 11" id="KW-0210">Decarboxylase</keyword>
<feature type="modified residue" description="Pyruvic acid (Ser); by autocatalysis" evidence="11">
    <location>
        <position position="190"/>
    </location>
</feature>
<keyword evidence="7 11" id="KW-0594">Phospholipid biosynthesis</keyword>
<dbReference type="InterPro" id="IPR003817">
    <property type="entry name" value="PS_Dcarbxylase"/>
</dbReference>
<dbReference type="GO" id="GO:0006646">
    <property type="term" value="P:phosphatidylethanolamine biosynthetic process"/>
    <property type="evidence" value="ECO:0007669"/>
    <property type="project" value="UniProtKB-UniRule"/>
</dbReference>
<comment type="catalytic activity">
    <reaction evidence="11">
        <text>a 1,2-diacyl-sn-glycero-3-phospho-L-serine + H(+) = a 1,2-diacyl-sn-glycero-3-phosphoethanolamine + CO2</text>
        <dbReference type="Rhea" id="RHEA:20828"/>
        <dbReference type="ChEBI" id="CHEBI:15378"/>
        <dbReference type="ChEBI" id="CHEBI:16526"/>
        <dbReference type="ChEBI" id="CHEBI:57262"/>
        <dbReference type="ChEBI" id="CHEBI:64612"/>
        <dbReference type="EC" id="4.1.1.65"/>
    </reaction>
</comment>
<protein>
    <recommendedName>
        <fullName evidence="11">Phosphatidylserine decarboxylase proenzyme</fullName>
        <ecNumber evidence="11">4.1.1.65</ecNumber>
    </recommendedName>
    <component>
        <recommendedName>
            <fullName evidence="11">Phosphatidylserine decarboxylase alpha chain</fullName>
        </recommendedName>
    </component>
    <component>
        <recommendedName>
            <fullName evidence="11">Phosphatidylserine decarboxylase beta chain</fullName>
        </recommendedName>
    </component>
</protein>
<keyword evidence="6 11" id="KW-0865">Zymogen</keyword>
<evidence type="ECO:0000313" key="14">
    <source>
        <dbReference type="Proteomes" id="UP000809273"/>
    </source>
</evidence>
<sequence>MKNQNTLFVVEGFPFIFAALVLTIVVAVLLYFYAPKAMPYVTIPLIILTLFVTAFFRNPNRTIPQDPRAVVSPADGKVIEIAKVQEKSFLNTEAIKISVFMSVFNVHVNRVPMAGKVVKARYFPGKFFVASLDKASSENERNGLVIENEKSEKILVVQIAGIVARRIVCYAKEGDTLQKGIRFGLIRFGSRLDLYLPVDSEIKVTPGEKVKGGETIMGVLP</sequence>
<dbReference type="GO" id="GO:0005886">
    <property type="term" value="C:plasma membrane"/>
    <property type="evidence" value="ECO:0007669"/>
    <property type="project" value="UniProtKB-SubCell"/>
</dbReference>